<sequence length="168" mass="19041">MVKKFLNNFEGWFCGLILAIMLVLLVMQVALRWVGQTNTWSEELARYMFVWVVYVGGSFAAQKDSHIRIDLALRVWPKKVRPFAKTLGNLLWIAFGIFLLMQSLILVRNSWVGGTYSICLGINMAYAYVGITIGYGLMVIRVIQCQLIPSIKEIIHKNVPSEGGKEVL</sequence>
<evidence type="ECO:0000256" key="7">
    <source>
        <dbReference type="ARBA" id="ARBA00023136"/>
    </source>
</evidence>
<feature type="transmembrane region" description="Helical" evidence="9">
    <location>
        <begin position="45"/>
        <end position="62"/>
    </location>
</feature>
<keyword evidence="7 9" id="KW-0472">Membrane</keyword>
<dbReference type="PANTHER" id="PTHR35011:SF2">
    <property type="entry name" value="2,3-DIKETO-L-GULONATE TRAP TRANSPORTER SMALL PERMEASE PROTEIN YIAM"/>
    <property type="match status" value="1"/>
</dbReference>
<dbReference type="PANTHER" id="PTHR35011">
    <property type="entry name" value="2,3-DIKETO-L-GULONATE TRAP TRANSPORTER SMALL PERMEASE PROTEIN YIAM"/>
    <property type="match status" value="1"/>
</dbReference>
<dbReference type="Proteomes" id="UP001524502">
    <property type="component" value="Unassembled WGS sequence"/>
</dbReference>
<feature type="transmembrane region" description="Helical" evidence="9">
    <location>
        <begin position="83"/>
        <end position="105"/>
    </location>
</feature>
<proteinExistence type="inferred from homology"/>
<dbReference type="Pfam" id="PF04290">
    <property type="entry name" value="DctQ"/>
    <property type="match status" value="1"/>
</dbReference>
<evidence type="ECO:0000256" key="1">
    <source>
        <dbReference type="ARBA" id="ARBA00004429"/>
    </source>
</evidence>
<protein>
    <submittedName>
        <fullName evidence="11">TRAP transporter small permease</fullName>
    </submittedName>
</protein>
<evidence type="ECO:0000256" key="9">
    <source>
        <dbReference type="SAM" id="Phobius"/>
    </source>
</evidence>
<gene>
    <name evidence="11" type="ORF">NE619_08740</name>
</gene>
<evidence type="ECO:0000256" key="6">
    <source>
        <dbReference type="ARBA" id="ARBA00022989"/>
    </source>
</evidence>
<evidence type="ECO:0000259" key="10">
    <source>
        <dbReference type="Pfam" id="PF04290"/>
    </source>
</evidence>
<evidence type="ECO:0000313" key="12">
    <source>
        <dbReference type="Proteomes" id="UP001524502"/>
    </source>
</evidence>
<evidence type="ECO:0000256" key="5">
    <source>
        <dbReference type="ARBA" id="ARBA00022692"/>
    </source>
</evidence>
<keyword evidence="3" id="KW-1003">Cell membrane</keyword>
<dbReference type="EMBL" id="JANFXK010000008">
    <property type="protein sequence ID" value="MCQ4636817.1"/>
    <property type="molecule type" value="Genomic_DNA"/>
</dbReference>
<keyword evidence="4" id="KW-0997">Cell inner membrane</keyword>
<keyword evidence="6 9" id="KW-1133">Transmembrane helix</keyword>
<organism evidence="11 12">
    <name type="scientific">Anaerovorax odorimutans</name>
    <dbReference type="NCBI Taxonomy" id="109327"/>
    <lineage>
        <taxon>Bacteria</taxon>
        <taxon>Bacillati</taxon>
        <taxon>Bacillota</taxon>
        <taxon>Clostridia</taxon>
        <taxon>Peptostreptococcales</taxon>
        <taxon>Anaerovoracaceae</taxon>
        <taxon>Anaerovorax</taxon>
    </lineage>
</organism>
<dbReference type="InterPro" id="IPR055348">
    <property type="entry name" value="DctQ"/>
</dbReference>
<evidence type="ECO:0000256" key="8">
    <source>
        <dbReference type="ARBA" id="ARBA00038436"/>
    </source>
</evidence>
<keyword evidence="5 9" id="KW-0812">Transmembrane</keyword>
<dbReference type="RefSeq" id="WP_256132011.1">
    <property type="nucleotide sequence ID" value="NZ_JANFXK010000008.1"/>
</dbReference>
<evidence type="ECO:0000256" key="3">
    <source>
        <dbReference type="ARBA" id="ARBA00022475"/>
    </source>
</evidence>
<name>A0ABT1RNQ0_9FIRM</name>
<comment type="subcellular location">
    <subcellularLocation>
        <location evidence="1">Cell inner membrane</location>
        <topology evidence="1">Multi-pass membrane protein</topology>
    </subcellularLocation>
</comment>
<evidence type="ECO:0000256" key="4">
    <source>
        <dbReference type="ARBA" id="ARBA00022519"/>
    </source>
</evidence>
<comment type="similarity">
    <text evidence="8">Belongs to the TRAP transporter small permease family.</text>
</comment>
<feature type="domain" description="Tripartite ATP-independent periplasmic transporters DctQ component" evidence="10">
    <location>
        <begin position="21"/>
        <end position="147"/>
    </location>
</feature>
<evidence type="ECO:0000256" key="2">
    <source>
        <dbReference type="ARBA" id="ARBA00022448"/>
    </source>
</evidence>
<keyword evidence="12" id="KW-1185">Reference proteome</keyword>
<keyword evidence="2" id="KW-0813">Transport</keyword>
<accession>A0ABT1RNQ0</accession>
<comment type="caution">
    <text evidence="11">The sequence shown here is derived from an EMBL/GenBank/DDBJ whole genome shotgun (WGS) entry which is preliminary data.</text>
</comment>
<reference evidence="11 12" key="1">
    <citation type="submission" date="2022-06" db="EMBL/GenBank/DDBJ databases">
        <title>Isolation of gut microbiota from human fecal samples.</title>
        <authorList>
            <person name="Pamer E.G."/>
            <person name="Barat B."/>
            <person name="Waligurski E."/>
            <person name="Medina S."/>
            <person name="Paddock L."/>
            <person name="Mostad J."/>
        </authorList>
    </citation>
    <scope>NUCLEOTIDE SEQUENCE [LARGE SCALE GENOMIC DNA]</scope>
    <source>
        <strain evidence="11 12">SL.3.17</strain>
    </source>
</reference>
<dbReference type="InterPro" id="IPR007387">
    <property type="entry name" value="TRAP_DctQ"/>
</dbReference>
<evidence type="ECO:0000313" key="11">
    <source>
        <dbReference type="EMBL" id="MCQ4636817.1"/>
    </source>
</evidence>
<feature type="transmembrane region" description="Helical" evidence="9">
    <location>
        <begin position="125"/>
        <end position="143"/>
    </location>
</feature>
<feature type="transmembrane region" description="Helical" evidence="9">
    <location>
        <begin position="12"/>
        <end position="33"/>
    </location>
</feature>